<keyword evidence="1" id="KW-1133">Transmembrane helix</keyword>
<keyword evidence="3" id="KW-1185">Reference proteome</keyword>
<name>A0A9P9A0L6_9PEZI</name>
<dbReference type="AlphaFoldDB" id="A0A9P9A0L6"/>
<evidence type="ECO:0000313" key="2">
    <source>
        <dbReference type="EMBL" id="KAH6657214.1"/>
    </source>
</evidence>
<dbReference type="Gene3D" id="3.50.50.60">
    <property type="entry name" value="FAD/NAD(P)-binding domain"/>
    <property type="match status" value="1"/>
</dbReference>
<keyword evidence="1" id="KW-0812">Transmembrane</keyword>
<evidence type="ECO:0000313" key="3">
    <source>
        <dbReference type="Proteomes" id="UP000758603"/>
    </source>
</evidence>
<dbReference type="Proteomes" id="UP000758603">
    <property type="component" value="Unassembled WGS sequence"/>
</dbReference>
<protein>
    <submittedName>
        <fullName evidence="2">Uncharacterized protein</fullName>
    </submittedName>
</protein>
<feature type="transmembrane region" description="Helical" evidence="1">
    <location>
        <begin position="17"/>
        <end position="36"/>
    </location>
</feature>
<keyword evidence="1" id="KW-0472">Membrane</keyword>
<gene>
    <name evidence="2" type="ORF">BKA67DRAFT_182921</name>
</gene>
<dbReference type="EMBL" id="JAGPXC010000002">
    <property type="protein sequence ID" value="KAH6657214.1"/>
    <property type="molecule type" value="Genomic_DNA"/>
</dbReference>
<evidence type="ECO:0000256" key="1">
    <source>
        <dbReference type="SAM" id="Phobius"/>
    </source>
</evidence>
<dbReference type="GeneID" id="70124185"/>
<comment type="caution">
    <text evidence="2">The sequence shown here is derived from an EMBL/GenBank/DDBJ whole genome shotgun (WGS) entry which is preliminary data.</text>
</comment>
<proteinExistence type="predicted"/>
<accession>A0A9P9A0L6</accession>
<dbReference type="InterPro" id="IPR036188">
    <property type="entry name" value="FAD/NAD-bd_sf"/>
</dbReference>
<organism evidence="2 3">
    <name type="scientific">Truncatella angustata</name>
    <dbReference type="NCBI Taxonomy" id="152316"/>
    <lineage>
        <taxon>Eukaryota</taxon>
        <taxon>Fungi</taxon>
        <taxon>Dikarya</taxon>
        <taxon>Ascomycota</taxon>
        <taxon>Pezizomycotina</taxon>
        <taxon>Sordariomycetes</taxon>
        <taxon>Xylariomycetidae</taxon>
        <taxon>Amphisphaeriales</taxon>
        <taxon>Sporocadaceae</taxon>
        <taxon>Truncatella</taxon>
    </lineage>
</organism>
<reference evidence="2" key="1">
    <citation type="journal article" date="2021" name="Nat. Commun.">
        <title>Genetic determinants of endophytism in the Arabidopsis root mycobiome.</title>
        <authorList>
            <person name="Mesny F."/>
            <person name="Miyauchi S."/>
            <person name="Thiergart T."/>
            <person name="Pickel B."/>
            <person name="Atanasova L."/>
            <person name="Karlsson M."/>
            <person name="Huettel B."/>
            <person name="Barry K.W."/>
            <person name="Haridas S."/>
            <person name="Chen C."/>
            <person name="Bauer D."/>
            <person name="Andreopoulos W."/>
            <person name="Pangilinan J."/>
            <person name="LaButti K."/>
            <person name="Riley R."/>
            <person name="Lipzen A."/>
            <person name="Clum A."/>
            <person name="Drula E."/>
            <person name="Henrissat B."/>
            <person name="Kohler A."/>
            <person name="Grigoriev I.V."/>
            <person name="Martin F.M."/>
            <person name="Hacquard S."/>
        </authorList>
    </citation>
    <scope>NUCLEOTIDE SEQUENCE</scope>
    <source>
        <strain evidence="2">MPI-SDFR-AT-0073</strain>
    </source>
</reference>
<sequence>MTHLRFESEPFTHGRRLALHLCHHFAVILGILLVSLGTPRTSIVEHAALRRLSTHWTDNVKFLTEAAVANVLLSTPTGLLTATGIDRVCKRNTDIGPSTVLSAGAVHTPQHLMLPSLLLHYRSISGHLMN</sequence>
<dbReference type="RefSeq" id="XP_045961448.1">
    <property type="nucleotide sequence ID" value="XM_046095292.1"/>
</dbReference>